<accession>A0A3M2THW9</accession>
<evidence type="ECO:0000313" key="1">
    <source>
        <dbReference type="EMBL" id="RML14314.1"/>
    </source>
</evidence>
<proteinExistence type="predicted"/>
<sequence>MVALYQQGGAWLDSGAEEQSMKRAIEQETLAALVETGAAREFRVLREGETWRLELRLGAKWLPIRSRREPVRYWRSLTAVGRFCEGVGIKVLTVQF</sequence>
<organism evidence="1 2">
    <name type="scientific">Pseudomonas syringae pv. maculicola</name>
    <dbReference type="NCBI Taxonomy" id="59511"/>
    <lineage>
        <taxon>Bacteria</taxon>
        <taxon>Pseudomonadati</taxon>
        <taxon>Pseudomonadota</taxon>
        <taxon>Gammaproteobacteria</taxon>
        <taxon>Pseudomonadales</taxon>
        <taxon>Pseudomonadaceae</taxon>
        <taxon>Pseudomonas</taxon>
    </lineage>
</organism>
<protein>
    <submittedName>
        <fullName evidence="1">Uncharacterized protein</fullName>
    </submittedName>
</protein>
<gene>
    <name evidence="1" type="ORF">APX70_200025</name>
</gene>
<dbReference type="AlphaFoldDB" id="A0A3M2THW9"/>
<reference evidence="1 2" key="1">
    <citation type="submission" date="2018-08" db="EMBL/GenBank/DDBJ databases">
        <title>Recombination of ecologically and evolutionarily significant loci maintains genetic cohesion in the Pseudomonas syringae species complex.</title>
        <authorList>
            <person name="Dillon M."/>
            <person name="Thakur S."/>
            <person name="Almeida R.N.D."/>
            <person name="Weir B.S."/>
            <person name="Guttman D.S."/>
        </authorList>
    </citation>
    <scope>NUCLEOTIDE SEQUENCE [LARGE SCALE GENOMIC DNA]</scope>
    <source>
        <strain evidence="1 2">88_10</strain>
    </source>
</reference>
<comment type="caution">
    <text evidence="1">The sequence shown here is derived from an EMBL/GenBank/DDBJ whole genome shotgun (WGS) entry which is preliminary data.</text>
</comment>
<evidence type="ECO:0000313" key="2">
    <source>
        <dbReference type="Proteomes" id="UP000282378"/>
    </source>
</evidence>
<name>A0A3M2THW9_PSEYM</name>
<dbReference type="Proteomes" id="UP000282378">
    <property type="component" value="Unassembled WGS sequence"/>
</dbReference>
<dbReference type="EMBL" id="RBNL01005180">
    <property type="protein sequence ID" value="RML14314.1"/>
    <property type="molecule type" value="Genomic_DNA"/>
</dbReference>